<evidence type="ECO:0000256" key="4">
    <source>
        <dbReference type="ARBA" id="ARBA00022825"/>
    </source>
</evidence>
<reference evidence="10 11" key="1">
    <citation type="submission" date="2020-03" db="EMBL/GenBank/DDBJ databases">
        <title>Genome mining and metabolic profiling illuminate the polycyclic tetramate macrolactams from Streptomyces koyangensis SCSIO 5802.</title>
        <authorList>
            <person name="Ding W."/>
        </authorList>
    </citation>
    <scope>NUCLEOTIDE SEQUENCE [LARGE SCALE GENOMIC DNA]</scope>
    <source>
        <strain evidence="10 11">SCSIO 5802</strain>
    </source>
</reference>
<evidence type="ECO:0000313" key="10">
    <source>
        <dbReference type="EMBL" id="QRF02390.1"/>
    </source>
</evidence>
<keyword evidence="3 5" id="KW-0378">Hydrolase</keyword>
<accession>A0ABX7EEH5</accession>
<evidence type="ECO:0000256" key="2">
    <source>
        <dbReference type="ARBA" id="ARBA00022670"/>
    </source>
</evidence>
<dbReference type="PROSITE" id="PS51892">
    <property type="entry name" value="SUBTILASE"/>
    <property type="match status" value="1"/>
</dbReference>
<dbReference type="SUPFAM" id="SSF52743">
    <property type="entry name" value="Subtilisin-like"/>
    <property type="match status" value="1"/>
</dbReference>
<proteinExistence type="inferred from homology"/>
<feature type="region of interest" description="Disordered" evidence="7">
    <location>
        <begin position="143"/>
        <end position="193"/>
    </location>
</feature>
<feature type="domain" description="Peptidase S8/S53" evidence="9">
    <location>
        <begin position="197"/>
        <end position="607"/>
    </location>
</feature>
<dbReference type="InterPro" id="IPR050131">
    <property type="entry name" value="Peptidase_S8_subtilisin-like"/>
</dbReference>
<feature type="chain" id="PRO_5046247990" evidence="8">
    <location>
        <begin position="18"/>
        <end position="878"/>
    </location>
</feature>
<dbReference type="PROSITE" id="PS00136">
    <property type="entry name" value="SUBTILASE_ASP"/>
    <property type="match status" value="1"/>
</dbReference>
<dbReference type="InterPro" id="IPR036852">
    <property type="entry name" value="Peptidase_S8/S53_dom_sf"/>
</dbReference>
<dbReference type="PROSITE" id="PS00138">
    <property type="entry name" value="SUBTILASE_SER"/>
    <property type="match status" value="1"/>
</dbReference>
<evidence type="ECO:0000256" key="5">
    <source>
        <dbReference type="PROSITE-ProRule" id="PRU01240"/>
    </source>
</evidence>
<feature type="active site" description="Charge relay system" evidence="5">
    <location>
        <position position="567"/>
    </location>
</feature>
<keyword evidence="8" id="KW-0732">Signal</keyword>
<dbReference type="PANTHER" id="PTHR43806">
    <property type="entry name" value="PEPTIDASE S8"/>
    <property type="match status" value="1"/>
</dbReference>
<dbReference type="PRINTS" id="PR00723">
    <property type="entry name" value="SUBTILISIN"/>
</dbReference>
<protein>
    <submittedName>
        <fullName evidence="10">S8 family serine peptidase</fullName>
    </submittedName>
</protein>
<feature type="active site" description="Charge relay system" evidence="5">
    <location>
        <position position="206"/>
    </location>
</feature>
<dbReference type="InterPro" id="IPR015500">
    <property type="entry name" value="Peptidase_S8_subtilisin-rel"/>
</dbReference>
<evidence type="ECO:0000259" key="9">
    <source>
        <dbReference type="Pfam" id="PF00082"/>
    </source>
</evidence>
<dbReference type="InterPro" id="IPR000209">
    <property type="entry name" value="Peptidase_S8/S53_dom"/>
</dbReference>
<dbReference type="InterPro" id="IPR023827">
    <property type="entry name" value="Peptidase_S8_Asp-AS"/>
</dbReference>
<keyword evidence="4 5" id="KW-0720">Serine protease</keyword>
<name>A0ABX7EEH5_9ACTN</name>
<evidence type="ECO:0000313" key="11">
    <source>
        <dbReference type="Proteomes" id="UP000596311"/>
    </source>
</evidence>
<feature type="active site" description="Charge relay system" evidence="5">
    <location>
        <position position="372"/>
    </location>
</feature>
<evidence type="ECO:0000256" key="7">
    <source>
        <dbReference type="SAM" id="MobiDB-lite"/>
    </source>
</evidence>
<gene>
    <name evidence="10" type="ORF">G9U55_09415</name>
</gene>
<keyword evidence="11" id="KW-1185">Reference proteome</keyword>
<sequence length="878" mass="91173">MSLLRPTVAAIATAALAAGTLSVSALPAAAAPAPQPAAADKLGAHDRALIKQYQQQSRARSVQPDALRATPDFVTLIVAVQEGRTAAVAKEITALGAEVTRTDAEVGYVKVNAPFATVDALVALDGVVAVDADELLQLEDVRPDGELTGKAHGGKGASGGKELPAGPSAKTPDANAYMPTSETGSTDFKKRHGTYDGRGVTIGIMDSGVDPTHPALAKTTTGERKLVDTVTGTDPNNFIDLLFDNTWQLVSRQVSGPKYTDPDTGNVWTLPEHEGLRFSAKRNTLPNGFTGKIGVLYRESDDAVWVDTDGDLDFTDEELMRPYAEKHQVGILGKDDPATGINESVPFTVQVKRDMPSSNVIGVALNYIDVAHGTHVAGITAAHGMFGGKMDGQAPGAKLVSMRACHSLGCSSAALTDGMIDLAHDHGVDVINMSIGSSPEFNDGQSARALVYNRLIEESGVQLFISGGNSGAGANTIGDPTAADQVVSVGASVSADTYWANYGSEVKAERDIFPFSSRGPREDGGFKPDITAPGSAVAPTPSWIAPTSVAETGYTLPAGYSMMNGTSMASPQAAGAAALLLSAAKQKRVDASPAELRAAIYSSAAPLDGVTAIAQGRGQFDVAGAWKHLEKKNGTGDAVTVSAPVCTPLSGQLVTPHTGSGVFNSCAPTAGGQKPGESRTYEVTLTRTSGKEGSAPYKLDLSGDTGSFSVPRTVKLAKGVPTTVKVTAKPGTAGVHSAVLTIDNPSTKAVDQHAMLAVEAGADLSEGWKVTGVSERNGTTHYTVVVPEGTKSLDVKLSGAPKDSQIRWWAFGPTGMSAEKVAAGTLSCYSNYYEGYGCTPEGRSYQNPKPGVWELVVESRRTTPVFSAPFTLEASVTR</sequence>
<evidence type="ECO:0000256" key="6">
    <source>
        <dbReference type="RuleBase" id="RU003355"/>
    </source>
</evidence>
<evidence type="ECO:0000256" key="3">
    <source>
        <dbReference type="ARBA" id="ARBA00022801"/>
    </source>
</evidence>
<organism evidence="10 11">
    <name type="scientific">Streptomyces koyangensis</name>
    <dbReference type="NCBI Taxonomy" id="188770"/>
    <lineage>
        <taxon>Bacteria</taxon>
        <taxon>Bacillati</taxon>
        <taxon>Actinomycetota</taxon>
        <taxon>Actinomycetes</taxon>
        <taxon>Kitasatosporales</taxon>
        <taxon>Streptomycetaceae</taxon>
        <taxon>Streptomyces</taxon>
        <taxon>Streptomyces aurantiacus group</taxon>
    </lineage>
</organism>
<dbReference type="EMBL" id="CP049945">
    <property type="protein sequence ID" value="QRF02390.1"/>
    <property type="molecule type" value="Genomic_DNA"/>
</dbReference>
<dbReference type="Proteomes" id="UP000596311">
    <property type="component" value="Chromosome"/>
</dbReference>
<evidence type="ECO:0000256" key="8">
    <source>
        <dbReference type="SAM" id="SignalP"/>
    </source>
</evidence>
<feature type="signal peptide" evidence="8">
    <location>
        <begin position="1"/>
        <end position="17"/>
    </location>
</feature>
<evidence type="ECO:0000256" key="1">
    <source>
        <dbReference type="ARBA" id="ARBA00011073"/>
    </source>
</evidence>
<dbReference type="PANTHER" id="PTHR43806:SF11">
    <property type="entry name" value="CEREVISIN-RELATED"/>
    <property type="match status" value="1"/>
</dbReference>
<dbReference type="Gene3D" id="3.40.50.200">
    <property type="entry name" value="Peptidase S8/S53 domain"/>
    <property type="match status" value="2"/>
</dbReference>
<dbReference type="RefSeq" id="WP_203214436.1">
    <property type="nucleotide sequence ID" value="NZ_CP049945.1"/>
</dbReference>
<dbReference type="Pfam" id="PF00082">
    <property type="entry name" value="Peptidase_S8"/>
    <property type="match status" value="1"/>
</dbReference>
<comment type="similarity">
    <text evidence="1 5 6">Belongs to the peptidase S8 family.</text>
</comment>
<keyword evidence="2 5" id="KW-0645">Protease</keyword>
<dbReference type="InterPro" id="IPR023828">
    <property type="entry name" value="Peptidase_S8_Ser-AS"/>
</dbReference>